<feature type="region of interest" description="Disordered" evidence="1">
    <location>
        <begin position="1"/>
        <end position="43"/>
    </location>
</feature>
<keyword evidence="2" id="KW-1185">Reference proteome</keyword>
<organism evidence="2 3">
    <name type="scientific">Aplysia californica</name>
    <name type="common">California sea hare</name>
    <dbReference type="NCBI Taxonomy" id="6500"/>
    <lineage>
        <taxon>Eukaryota</taxon>
        <taxon>Metazoa</taxon>
        <taxon>Spiralia</taxon>
        <taxon>Lophotrochozoa</taxon>
        <taxon>Mollusca</taxon>
        <taxon>Gastropoda</taxon>
        <taxon>Heterobranchia</taxon>
        <taxon>Euthyneura</taxon>
        <taxon>Tectipleura</taxon>
        <taxon>Aplysiida</taxon>
        <taxon>Aplysioidea</taxon>
        <taxon>Aplysiidae</taxon>
        <taxon>Aplysia</taxon>
    </lineage>
</organism>
<sequence length="173" mass="19544">MSARHRPTAPHPDPPPSYRHPGHLQSTPHPDASPSSGGYPGPPPAARSFYAHRLCRVGIQRHTRTTFTPQSWFLGQFGFTGYYVTTGGDRPLDMKVGVYLCSGHEELHRPIRCRVTLLGSGDHVTERMVLLEETRASVEEWMRGVTCTLRLVTIPTWAWDDGSLLFRYDTEWC</sequence>
<evidence type="ECO:0000256" key="1">
    <source>
        <dbReference type="SAM" id="MobiDB-lite"/>
    </source>
</evidence>
<protein>
    <submittedName>
        <fullName evidence="3">Uncharacterized protein LOC101855566 isoform X1</fullName>
    </submittedName>
</protein>
<dbReference type="RefSeq" id="XP_005099674.1">
    <property type="nucleotide sequence ID" value="XM_005099617.3"/>
</dbReference>
<evidence type="ECO:0000313" key="3">
    <source>
        <dbReference type="RefSeq" id="XP_005099674.1"/>
    </source>
</evidence>
<dbReference type="Proteomes" id="UP000694888">
    <property type="component" value="Unplaced"/>
</dbReference>
<name>A0ABM0JR92_APLCA</name>
<evidence type="ECO:0000313" key="2">
    <source>
        <dbReference type="Proteomes" id="UP000694888"/>
    </source>
</evidence>
<feature type="compositionally biased region" description="Pro residues" evidence="1">
    <location>
        <begin position="9"/>
        <end position="18"/>
    </location>
</feature>
<accession>A0ABM0JR92</accession>
<reference evidence="3" key="1">
    <citation type="submission" date="2025-08" db="UniProtKB">
        <authorList>
            <consortium name="RefSeq"/>
        </authorList>
    </citation>
    <scope>IDENTIFICATION</scope>
</reference>
<dbReference type="GeneID" id="101855566"/>
<gene>
    <name evidence="3" type="primary">LOC101855566</name>
</gene>
<proteinExistence type="predicted"/>